<feature type="signal peptide" evidence="2">
    <location>
        <begin position="1"/>
        <end position="19"/>
    </location>
</feature>
<dbReference type="PANTHER" id="PTHR28154:SF1">
    <property type="entry name" value="CELL WALL SYNTHESIS PROTEIN KNH1-RELATED"/>
    <property type="match status" value="1"/>
</dbReference>
<evidence type="ECO:0000256" key="2">
    <source>
        <dbReference type="SAM" id="SignalP"/>
    </source>
</evidence>
<dbReference type="GO" id="GO:0031505">
    <property type="term" value="P:fungal-type cell wall organization"/>
    <property type="evidence" value="ECO:0007669"/>
    <property type="project" value="TreeGrafter"/>
</dbReference>
<accession>A0A1V6NZP3</accession>
<gene>
    <name evidence="5" type="ORF">PENDEC_c026G06848</name>
</gene>
<dbReference type="InterPro" id="IPR045328">
    <property type="entry name" value="Kre9/Knh1"/>
</dbReference>
<dbReference type="GO" id="GO:0006078">
    <property type="term" value="P:(1-&gt;6)-beta-D-glucan biosynthetic process"/>
    <property type="evidence" value="ECO:0007669"/>
    <property type="project" value="InterPro"/>
</dbReference>
<proteinExistence type="predicted"/>
<dbReference type="InterPro" id="IPR018466">
    <property type="entry name" value="Kre9/Knh1-like_N"/>
</dbReference>
<dbReference type="Pfam" id="PF05390">
    <property type="entry name" value="Kre9_KNH1_C"/>
    <property type="match status" value="1"/>
</dbReference>
<feature type="chain" id="PRO_5012867588" evidence="2">
    <location>
        <begin position="20"/>
        <end position="293"/>
    </location>
</feature>
<name>A0A1V6NZP3_PENDC</name>
<dbReference type="GO" id="GO:0042546">
    <property type="term" value="P:cell wall biogenesis"/>
    <property type="evidence" value="ECO:0007669"/>
    <property type="project" value="InterPro"/>
</dbReference>
<dbReference type="Pfam" id="PF10342">
    <property type="entry name" value="Kre9_KNH"/>
    <property type="match status" value="1"/>
</dbReference>
<dbReference type="OrthoDB" id="2432613at2759"/>
<evidence type="ECO:0000313" key="6">
    <source>
        <dbReference type="Proteomes" id="UP000191522"/>
    </source>
</evidence>
<reference evidence="6" key="1">
    <citation type="journal article" date="2017" name="Nat. Microbiol.">
        <title>Global analysis of biosynthetic gene clusters reveals vast potential of secondary metabolite production in Penicillium species.</title>
        <authorList>
            <person name="Nielsen J.C."/>
            <person name="Grijseels S."/>
            <person name="Prigent S."/>
            <person name="Ji B."/>
            <person name="Dainat J."/>
            <person name="Nielsen K.F."/>
            <person name="Frisvad J.C."/>
            <person name="Workman M."/>
            <person name="Nielsen J."/>
        </authorList>
    </citation>
    <scope>NUCLEOTIDE SEQUENCE [LARGE SCALE GENOMIC DNA]</scope>
    <source>
        <strain evidence="6">IBT 11843</strain>
    </source>
</reference>
<dbReference type="PANTHER" id="PTHR28154">
    <property type="entry name" value="CELL WALL SYNTHESIS PROTEIN KNH1-RELATED"/>
    <property type="match status" value="1"/>
</dbReference>
<dbReference type="EMBL" id="MDYL01000026">
    <property type="protein sequence ID" value="OQD70184.1"/>
    <property type="molecule type" value="Genomic_DNA"/>
</dbReference>
<comment type="caution">
    <text evidence="5">The sequence shown here is derived from an EMBL/GenBank/DDBJ whole genome shotgun (WGS) entry which is preliminary data.</text>
</comment>
<dbReference type="OMA" id="DMVSFRV"/>
<keyword evidence="1 2" id="KW-0732">Signal</keyword>
<dbReference type="InterPro" id="IPR008659">
    <property type="entry name" value="Kre9/Knh1_C"/>
</dbReference>
<organism evidence="5 6">
    <name type="scientific">Penicillium decumbens</name>
    <dbReference type="NCBI Taxonomy" id="69771"/>
    <lineage>
        <taxon>Eukaryota</taxon>
        <taxon>Fungi</taxon>
        <taxon>Dikarya</taxon>
        <taxon>Ascomycota</taxon>
        <taxon>Pezizomycotina</taxon>
        <taxon>Eurotiomycetes</taxon>
        <taxon>Eurotiomycetidae</taxon>
        <taxon>Eurotiales</taxon>
        <taxon>Aspergillaceae</taxon>
        <taxon>Penicillium</taxon>
    </lineage>
</organism>
<feature type="domain" description="Yeast cell wall synthesis Kre9/Knh1-like N-terminal" evidence="4">
    <location>
        <begin position="26"/>
        <end position="116"/>
    </location>
</feature>
<dbReference type="AlphaFoldDB" id="A0A1V6NZP3"/>
<evidence type="ECO:0000259" key="3">
    <source>
        <dbReference type="Pfam" id="PF05390"/>
    </source>
</evidence>
<dbReference type="STRING" id="69771.A0A1V6NZP3"/>
<feature type="domain" description="Yeast cell wall synthesis Kre9/Knh1 C-terminal" evidence="3">
    <location>
        <begin position="202"/>
        <end position="279"/>
    </location>
</feature>
<dbReference type="Proteomes" id="UP000191522">
    <property type="component" value="Unassembled WGS sequence"/>
</dbReference>
<dbReference type="GO" id="GO:0005576">
    <property type="term" value="C:extracellular region"/>
    <property type="evidence" value="ECO:0007669"/>
    <property type="project" value="TreeGrafter"/>
</dbReference>
<keyword evidence="6" id="KW-1185">Reference proteome</keyword>
<sequence>MRFDRLLPALLSLLGTVSAQTVSGLTFDGRNSVSLVWAFDGETPGRYDFYLCAGDESTGSYESLARVINDGVFAPGDLVSFRVDPSVGGNDQNAYFLKVVPSSHKDQWSGFTSHFTLTNMKGSFSAKVSDALKSMQPVEMPWTTALDAGLLEVAESGPLYIASTLDSDIHGKTTESFLQFPTPTMANEMDRNELRKRIGIDQHTVPYGMQTGLTKYAPMPKRAGTTIADRSPTPQYPPFPFSIATTYLPAPTVQYTDTAYLTWTTHSIENTAAPAAAPTLDKRMQLWLERWKD</sequence>
<evidence type="ECO:0000256" key="1">
    <source>
        <dbReference type="ARBA" id="ARBA00022729"/>
    </source>
</evidence>
<protein>
    <submittedName>
        <fullName evidence="5">Uncharacterized protein</fullName>
    </submittedName>
</protein>
<evidence type="ECO:0000313" key="5">
    <source>
        <dbReference type="EMBL" id="OQD70184.1"/>
    </source>
</evidence>
<evidence type="ECO:0000259" key="4">
    <source>
        <dbReference type="Pfam" id="PF10342"/>
    </source>
</evidence>